<keyword evidence="2" id="KW-1185">Reference proteome</keyword>
<proteinExistence type="predicted"/>
<reference evidence="1" key="1">
    <citation type="submission" date="2020-04" db="EMBL/GenBank/DDBJ databases">
        <title>A chromosome-scale assembly and high-density genetic map of the yellow drum (Nibea albiflora) genome.</title>
        <authorList>
            <person name="Xu D."/>
            <person name="Zhang W."/>
            <person name="Chen R."/>
            <person name="Tan P."/>
            <person name="Wang L."/>
            <person name="Song H."/>
            <person name="Tian L."/>
            <person name="Zhu Q."/>
            <person name="Wang B."/>
        </authorList>
    </citation>
    <scope>NUCLEOTIDE SEQUENCE</scope>
    <source>
        <strain evidence="1">ZJHYS-2018</strain>
    </source>
</reference>
<evidence type="ECO:0000313" key="1">
    <source>
        <dbReference type="EMBL" id="KAG8004288.1"/>
    </source>
</evidence>
<dbReference type="EMBL" id="CM024791">
    <property type="protein sequence ID" value="KAG8004288.1"/>
    <property type="molecule type" value="Genomic_DNA"/>
</dbReference>
<sequence>MFGLREAGVLGFSAAVAGGVAYLLWNYSTSSGKEKKEPETRQEEEGGKSTREEEGEKKEEPERAVKPKPVESAGTQVLVLGLDGAGKSSLLQCLATGSLEQDMQPTQGFNAVSINKEDLRIEFLEIGGKEELRPYWQKYMSKALVLVFVVDSSNSELFPVAKKHLHELLASDPLLPLMVLANKQDLPGSCSITDLHEALSLSEVGDRRLFLIGTYVRRGEAELSSGVQDARDLIVQMDTSVIPSTGRQRADTSRRLLLLQVKMVSGKQGKLTQFYLPFSCRKDEGEEEEEEEEEEEASFFRKTRRPCSRTSQYEHIVRLSTPRTRSRGSQEAGPPHTPHCESNCPVWHVDPKMKAAVISLRLLQLSSPKVNHPDFQSNRQSVASVVSFASRTAQISQRLVQLSLPRLKESNICCELGRPEESIWTVRAPTDASSHYFVFCVCVFTQFPDLPVFSLDRFIIEEMLSNRKNVECPEFEQLEHEQMSEFLKSGSPGSEESHGERSC</sequence>
<accession>A0ACB7ERL6</accession>
<organism evidence="1 2">
    <name type="scientific">Nibea albiflora</name>
    <name type="common">Yellow drum</name>
    <name type="synonym">Corvina albiflora</name>
    <dbReference type="NCBI Taxonomy" id="240163"/>
    <lineage>
        <taxon>Eukaryota</taxon>
        <taxon>Metazoa</taxon>
        <taxon>Chordata</taxon>
        <taxon>Craniata</taxon>
        <taxon>Vertebrata</taxon>
        <taxon>Euteleostomi</taxon>
        <taxon>Actinopterygii</taxon>
        <taxon>Neopterygii</taxon>
        <taxon>Teleostei</taxon>
        <taxon>Neoteleostei</taxon>
        <taxon>Acanthomorphata</taxon>
        <taxon>Eupercaria</taxon>
        <taxon>Sciaenidae</taxon>
        <taxon>Nibea</taxon>
    </lineage>
</organism>
<protein>
    <submittedName>
        <fullName evidence="1">ADP-ribosylation factor-like protein 9</fullName>
    </submittedName>
</protein>
<name>A0ACB7ERL6_NIBAL</name>
<gene>
    <name evidence="1" type="primary">ARL9.2</name>
    <name evidence="1" type="ORF">GBF38_009221</name>
</gene>
<dbReference type="Proteomes" id="UP000805704">
    <property type="component" value="Chromosome 3"/>
</dbReference>
<evidence type="ECO:0000313" key="2">
    <source>
        <dbReference type="Proteomes" id="UP000805704"/>
    </source>
</evidence>
<comment type="caution">
    <text evidence="1">The sequence shown here is derived from an EMBL/GenBank/DDBJ whole genome shotgun (WGS) entry which is preliminary data.</text>
</comment>